<organism evidence="7 8">
    <name type="scientific">Inquilinus limosus MP06</name>
    <dbReference type="NCBI Taxonomy" id="1398085"/>
    <lineage>
        <taxon>Bacteria</taxon>
        <taxon>Pseudomonadati</taxon>
        <taxon>Pseudomonadota</taxon>
        <taxon>Alphaproteobacteria</taxon>
        <taxon>Rhodospirillales</taxon>
        <taxon>Rhodospirillaceae</taxon>
        <taxon>Inquilinus</taxon>
    </lineage>
</organism>
<name>A0A0A0D9K8_9PROT</name>
<comment type="caution">
    <text evidence="7">The sequence shown here is derived from an EMBL/GenBank/DDBJ whole genome shotgun (WGS) entry which is preliminary data.</text>
</comment>
<dbReference type="InterPro" id="IPR052522">
    <property type="entry name" value="ABC-2_transport_permease"/>
</dbReference>
<evidence type="ECO:0000256" key="5">
    <source>
        <dbReference type="RuleBase" id="RU361157"/>
    </source>
</evidence>
<feature type="transmembrane region" description="Helical" evidence="5">
    <location>
        <begin position="36"/>
        <end position="54"/>
    </location>
</feature>
<dbReference type="PRINTS" id="PR00164">
    <property type="entry name" value="ABC2TRNSPORT"/>
</dbReference>
<gene>
    <name evidence="7" type="ORF">P409_04790</name>
</gene>
<dbReference type="Pfam" id="PF01061">
    <property type="entry name" value="ABC2_membrane"/>
    <property type="match status" value="1"/>
</dbReference>
<dbReference type="InterPro" id="IPR047817">
    <property type="entry name" value="ABC2_TM_bact-type"/>
</dbReference>
<dbReference type="RefSeq" id="WP_034832409.1">
    <property type="nucleotide sequence ID" value="NZ_JANX01000031.1"/>
</dbReference>
<accession>A0A0A0D9K8</accession>
<evidence type="ECO:0000313" key="8">
    <source>
        <dbReference type="Proteomes" id="UP000029995"/>
    </source>
</evidence>
<feature type="transmembrane region" description="Helical" evidence="5">
    <location>
        <begin position="206"/>
        <end position="226"/>
    </location>
</feature>
<proteinExistence type="inferred from homology"/>
<dbReference type="PIRSF" id="PIRSF006648">
    <property type="entry name" value="DrrB"/>
    <property type="match status" value="1"/>
</dbReference>
<protein>
    <recommendedName>
        <fullName evidence="5">Transport permease protein</fullName>
    </recommendedName>
</protein>
<dbReference type="AlphaFoldDB" id="A0A0A0D9K8"/>
<evidence type="ECO:0000256" key="4">
    <source>
        <dbReference type="ARBA" id="ARBA00023136"/>
    </source>
</evidence>
<keyword evidence="2 5" id="KW-0812">Transmembrane</keyword>
<feature type="transmembrane region" description="Helical" evidence="5">
    <location>
        <begin position="114"/>
        <end position="136"/>
    </location>
</feature>
<evidence type="ECO:0000256" key="2">
    <source>
        <dbReference type="ARBA" id="ARBA00022692"/>
    </source>
</evidence>
<evidence type="ECO:0000259" key="6">
    <source>
        <dbReference type="PROSITE" id="PS51012"/>
    </source>
</evidence>
<sequence>MPMPQPRPIGRINWIGLWTLTAKEVHRFLKVATQTIAAPVVTTLLFYAIFALALGGAGRQAAGVPFLQFLAPGLIMMAMAQNAFANTSSSLMIAKIQGNIVDVLMPPLAPAELAVGYIAGGVVRGLLVGAVTWGAIRIFVPVDPVHPGFVLFHAIAASMMLALLGAIGGIWSEKFDHIAAVTNFVVTPLAFLSGTFYSLDRLPPAWHFVAHLNPFFYMIDGFRYGFIGVSDGTLAIGILVLLGVNAALLALLLRMLATGYKLKA</sequence>
<reference evidence="7 8" key="1">
    <citation type="submission" date="2014-01" db="EMBL/GenBank/DDBJ databases">
        <title>Genome sequence determination for a cystic fibrosis isolate, Inquilinus limosus.</title>
        <authorList>
            <person name="Pino M."/>
            <person name="Di Conza J."/>
            <person name="Gutkind G."/>
        </authorList>
    </citation>
    <scope>NUCLEOTIDE SEQUENCE [LARGE SCALE GENOMIC DNA]</scope>
    <source>
        <strain evidence="7 8">MP06</strain>
    </source>
</reference>
<dbReference type="Proteomes" id="UP000029995">
    <property type="component" value="Unassembled WGS sequence"/>
</dbReference>
<dbReference type="GO" id="GO:0140359">
    <property type="term" value="F:ABC-type transporter activity"/>
    <property type="evidence" value="ECO:0007669"/>
    <property type="project" value="InterPro"/>
</dbReference>
<evidence type="ECO:0000313" key="7">
    <source>
        <dbReference type="EMBL" id="KGM35376.1"/>
    </source>
</evidence>
<feature type="domain" description="ABC transmembrane type-2" evidence="6">
    <location>
        <begin position="30"/>
        <end position="259"/>
    </location>
</feature>
<feature type="transmembrane region" description="Helical" evidence="5">
    <location>
        <begin position="232"/>
        <end position="253"/>
    </location>
</feature>
<keyword evidence="5" id="KW-0813">Transport</keyword>
<feature type="transmembrane region" description="Helical" evidence="5">
    <location>
        <begin position="66"/>
        <end position="84"/>
    </location>
</feature>
<dbReference type="InterPro" id="IPR000412">
    <property type="entry name" value="ABC_2_transport"/>
</dbReference>
<feature type="transmembrane region" description="Helical" evidence="5">
    <location>
        <begin position="148"/>
        <end position="171"/>
    </location>
</feature>
<comment type="similarity">
    <text evidence="5">Belongs to the ABC-2 integral membrane protein family.</text>
</comment>
<keyword evidence="5" id="KW-1003">Cell membrane</keyword>
<keyword evidence="3 5" id="KW-1133">Transmembrane helix</keyword>
<evidence type="ECO:0000256" key="1">
    <source>
        <dbReference type="ARBA" id="ARBA00004141"/>
    </source>
</evidence>
<dbReference type="InterPro" id="IPR013525">
    <property type="entry name" value="ABC2_TM"/>
</dbReference>
<feature type="transmembrane region" description="Helical" evidence="5">
    <location>
        <begin position="177"/>
        <end position="199"/>
    </location>
</feature>
<dbReference type="EMBL" id="JANX01000031">
    <property type="protein sequence ID" value="KGM35376.1"/>
    <property type="molecule type" value="Genomic_DNA"/>
</dbReference>
<dbReference type="GO" id="GO:0043190">
    <property type="term" value="C:ATP-binding cassette (ABC) transporter complex"/>
    <property type="evidence" value="ECO:0007669"/>
    <property type="project" value="InterPro"/>
</dbReference>
<dbReference type="PANTHER" id="PTHR43332">
    <property type="entry name" value="INNER MEMBRANE TRANSPORT PERMEASE YADH-RELATED"/>
    <property type="match status" value="1"/>
</dbReference>
<dbReference type="OrthoDB" id="9804001at2"/>
<comment type="subcellular location">
    <subcellularLocation>
        <location evidence="5">Cell inner membrane</location>
        <topology evidence="5">Multi-pass membrane protein</topology>
    </subcellularLocation>
    <subcellularLocation>
        <location evidence="1">Membrane</location>
        <topology evidence="1">Multi-pass membrane protein</topology>
    </subcellularLocation>
</comment>
<dbReference type="PROSITE" id="PS51012">
    <property type="entry name" value="ABC_TM2"/>
    <property type="match status" value="1"/>
</dbReference>
<evidence type="ECO:0000256" key="3">
    <source>
        <dbReference type="ARBA" id="ARBA00022989"/>
    </source>
</evidence>
<keyword evidence="4 5" id="KW-0472">Membrane</keyword>
<dbReference type="PANTHER" id="PTHR43332:SF2">
    <property type="entry name" value="INNER MEMBRANE TRANSPORT PERMEASE YADH"/>
    <property type="match status" value="1"/>
</dbReference>